<dbReference type="RefSeq" id="WP_175517232.1">
    <property type="nucleotide sequence ID" value="NZ_FOQD01000004.1"/>
</dbReference>
<dbReference type="PROSITE" id="PS50110">
    <property type="entry name" value="RESPONSE_REGULATORY"/>
    <property type="match status" value="1"/>
</dbReference>
<dbReference type="Pfam" id="PF00072">
    <property type="entry name" value="Response_reg"/>
    <property type="match status" value="1"/>
</dbReference>
<evidence type="ECO:0000256" key="2">
    <source>
        <dbReference type="PROSITE-ProRule" id="PRU00169"/>
    </source>
</evidence>
<reference evidence="5" key="1">
    <citation type="submission" date="2016-10" db="EMBL/GenBank/DDBJ databases">
        <authorList>
            <person name="Varghese N."/>
            <person name="Submissions S."/>
        </authorList>
    </citation>
    <scope>NUCLEOTIDE SEQUENCE [LARGE SCALE GENOMIC DNA]</scope>
    <source>
        <strain evidence="5">DSM 26348</strain>
    </source>
</reference>
<dbReference type="AlphaFoldDB" id="A0A1I3EPY5"/>
<name>A0A1I3EPY5_9PLAN</name>
<dbReference type="InterPro" id="IPR011006">
    <property type="entry name" value="CheY-like_superfamily"/>
</dbReference>
<dbReference type="CDD" id="cd17546">
    <property type="entry name" value="REC_hyHK_CKI1_RcsC-like"/>
    <property type="match status" value="1"/>
</dbReference>
<dbReference type="Gene3D" id="3.40.50.2300">
    <property type="match status" value="1"/>
</dbReference>
<feature type="domain" description="Response regulatory" evidence="3">
    <location>
        <begin position="10"/>
        <end position="130"/>
    </location>
</feature>
<evidence type="ECO:0000313" key="5">
    <source>
        <dbReference type="Proteomes" id="UP000199518"/>
    </source>
</evidence>
<evidence type="ECO:0000259" key="3">
    <source>
        <dbReference type="PROSITE" id="PS50110"/>
    </source>
</evidence>
<proteinExistence type="predicted"/>
<dbReference type="Proteomes" id="UP000199518">
    <property type="component" value="Unassembled WGS sequence"/>
</dbReference>
<dbReference type="STRING" id="1576369.SAMN05421753_104324"/>
<gene>
    <name evidence="4" type="ORF">SAMN05421753_104324</name>
</gene>
<sequence length="132" mass="14550">MELTRLDGLHVLFVDDRRDARFVVEHILRDAGALVTALENGQQAIEAVTSTATPAPAPFDIVVMDVNMPVLDGLTTTRKLRHNGYQIPILALTAGAMEEDRRECLAAGCNEYLSKPIDGMRLVETVHRLARV</sequence>
<dbReference type="EMBL" id="FOQD01000004">
    <property type="protein sequence ID" value="SFI01055.1"/>
    <property type="molecule type" value="Genomic_DNA"/>
</dbReference>
<dbReference type="GO" id="GO:0000160">
    <property type="term" value="P:phosphorelay signal transduction system"/>
    <property type="evidence" value="ECO:0007669"/>
    <property type="project" value="InterPro"/>
</dbReference>
<keyword evidence="1 2" id="KW-0597">Phosphoprotein</keyword>
<evidence type="ECO:0000313" key="4">
    <source>
        <dbReference type="EMBL" id="SFI01055.1"/>
    </source>
</evidence>
<protein>
    <recommendedName>
        <fullName evidence="3">Response regulatory domain-containing protein</fullName>
    </recommendedName>
</protein>
<dbReference type="PANTHER" id="PTHR45339">
    <property type="entry name" value="HYBRID SIGNAL TRANSDUCTION HISTIDINE KINASE J"/>
    <property type="match status" value="1"/>
</dbReference>
<feature type="modified residue" description="4-aspartylphosphate" evidence="2">
    <location>
        <position position="65"/>
    </location>
</feature>
<dbReference type="PANTHER" id="PTHR45339:SF3">
    <property type="entry name" value="HISTIDINE KINASE"/>
    <property type="match status" value="1"/>
</dbReference>
<evidence type="ECO:0000256" key="1">
    <source>
        <dbReference type="ARBA" id="ARBA00022553"/>
    </source>
</evidence>
<dbReference type="SMART" id="SM00448">
    <property type="entry name" value="REC"/>
    <property type="match status" value="1"/>
</dbReference>
<dbReference type="SUPFAM" id="SSF52172">
    <property type="entry name" value="CheY-like"/>
    <property type="match status" value="1"/>
</dbReference>
<keyword evidence="5" id="KW-1185">Reference proteome</keyword>
<accession>A0A1I3EPY5</accession>
<organism evidence="4 5">
    <name type="scientific">Planctomicrobium piriforme</name>
    <dbReference type="NCBI Taxonomy" id="1576369"/>
    <lineage>
        <taxon>Bacteria</taxon>
        <taxon>Pseudomonadati</taxon>
        <taxon>Planctomycetota</taxon>
        <taxon>Planctomycetia</taxon>
        <taxon>Planctomycetales</taxon>
        <taxon>Planctomycetaceae</taxon>
        <taxon>Planctomicrobium</taxon>
    </lineage>
</organism>
<dbReference type="InterPro" id="IPR001789">
    <property type="entry name" value="Sig_transdc_resp-reg_receiver"/>
</dbReference>